<dbReference type="SUPFAM" id="SSF53807">
    <property type="entry name" value="Helical backbone' metal receptor"/>
    <property type="match status" value="1"/>
</dbReference>
<dbReference type="RefSeq" id="WP_394827764.1">
    <property type="nucleotide sequence ID" value="NZ_CP089984.1"/>
</dbReference>
<dbReference type="PANTHER" id="PTHR30535">
    <property type="entry name" value="VITAMIN B12-BINDING PROTEIN"/>
    <property type="match status" value="1"/>
</dbReference>
<dbReference type="InterPro" id="IPR050902">
    <property type="entry name" value="ABC_Transporter_SBP"/>
</dbReference>
<keyword evidence="1" id="KW-0732">Signal</keyword>
<feature type="chain" id="PRO_5045624505" evidence="1">
    <location>
        <begin position="21"/>
        <end position="348"/>
    </location>
</feature>
<dbReference type="Gene3D" id="3.40.50.1980">
    <property type="entry name" value="Nitrogenase molybdenum iron protein domain"/>
    <property type="match status" value="2"/>
</dbReference>
<dbReference type="Pfam" id="PF01497">
    <property type="entry name" value="Peripla_BP_2"/>
    <property type="match status" value="1"/>
</dbReference>
<name>A0ABZ2M4T1_9BACT</name>
<gene>
    <name evidence="3" type="ORF">LZC94_12785</name>
</gene>
<protein>
    <submittedName>
        <fullName evidence="3">ABC transporter substrate-binding protein</fullName>
    </submittedName>
</protein>
<accession>A0ABZ2M4T1</accession>
<reference evidence="3 4" key="1">
    <citation type="submission" date="2021-12" db="EMBL/GenBank/DDBJ databases">
        <title>Discovery of the Pendulisporaceae a myxobacterial family with distinct sporulation behavior and unique specialized metabolism.</title>
        <authorList>
            <person name="Garcia R."/>
            <person name="Popoff A."/>
            <person name="Bader C.D."/>
            <person name="Loehr J."/>
            <person name="Walesch S."/>
            <person name="Walt C."/>
            <person name="Boldt J."/>
            <person name="Bunk B."/>
            <person name="Haeckl F.J.F.P.J."/>
            <person name="Gunesch A.P."/>
            <person name="Birkelbach J."/>
            <person name="Nuebel U."/>
            <person name="Pietschmann T."/>
            <person name="Bach T."/>
            <person name="Mueller R."/>
        </authorList>
    </citation>
    <scope>NUCLEOTIDE SEQUENCE [LARGE SCALE GENOMIC DNA]</scope>
    <source>
        <strain evidence="3 4">MSr11954</strain>
    </source>
</reference>
<keyword evidence="4" id="KW-1185">Reference proteome</keyword>
<evidence type="ECO:0000256" key="1">
    <source>
        <dbReference type="SAM" id="SignalP"/>
    </source>
</evidence>
<dbReference type="Proteomes" id="UP001370348">
    <property type="component" value="Chromosome"/>
</dbReference>
<dbReference type="InterPro" id="IPR002491">
    <property type="entry name" value="ABC_transptr_periplasmic_BD"/>
</dbReference>
<dbReference type="PANTHER" id="PTHR30535:SF34">
    <property type="entry name" value="MOLYBDATE-BINDING PROTEIN MOLA"/>
    <property type="match status" value="1"/>
</dbReference>
<evidence type="ECO:0000259" key="2">
    <source>
        <dbReference type="PROSITE" id="PS50983"/>
    </source>
</evidence>
<feature type="domain" description="Fe/B12 periplasmic-binding" evidence="2">
    <location>
        <begin position="75"/>
        <end position="348"/>
    </location>
</feature>
<dbReference type="PROSITE" id="PS50983">
    <property type="entry name" value="FE_B12_PBP"/>
    <property type="match status" value="1"/>
</dbReference>
<proteinExistence type="predicted"/>
<feature type="signal peptide" evidence="1">
    <location>
        <begin position="1"/>
        <end position="20"/>
    </location>
</feature>
<evidence type="ECO:0000313" key="3">
    <source>
        <dbReference type="EMBL" id="WXB18123.1"/>
    </source>
</evidence>
<dbReference type="EMBL" id="CP089984">
    <property type="protein sequence ID" value="WXB18123.1"/>
    <property type="molecule type" value="Genomic_DNA"/>
</dbReference>
<evidence type="ECO:0000313" key="4">
    <source>
        <dbReference type="Proteomes" id="UP001370348"/>
    </source>
</evidence>
<sequence length="348" mass="36402">MTLWNGGALAAALLLSTAVAWIPHARAVRADTDALASASPAPATATSASPAPATTPSAGFTDHAGVTIPRAHYARIVSLSTVSDALLLELCEPDRIASFTGYSARGGPESKAHHFQGKPLFEGIKDVEAILQLHPDLVLINTVGDRRPVARLSEAGLPVYELGEMRGLATFVQNIHEVAAILGHPERGRRYAESFVAQMNTVAADIPAAMRKRGLYITTYAGRLYGGGAGTSYHDVLSAAGLVDAAAVAGYRDWPEYTSEQLLTMDPEIVVTNDAMRTRICEHAGLGGLRACASPSSIVELPAALMGDPGSGMLDAALAVRRSVYGAPYDALGARDSETTTTAKGQGR</sequence>
<organism evidence="3 4">
    <name type="scientific">Pendulispora albinea</name>
    <dbReference type="NCBI Taxonomy" id="2741071"/>
    <lineage>
        <taxon>Bacteria</taxon>
        <taxon>Pseudomonadati</taxon>
        <taxon>Myxococcota</taxon>
        <taxon>Myxococcia</taxon>
        <taxon>Myxococcales</taxon>
        <taxon>Sorangiineae</taxon>
        <taxon>Pendulisporaceae</taxon>
        <taxon>Pendulispora</taxon>
    </lineage>
</organism>